<dbReference type="InterPro" id="IPR011011">
    <property type="entry name" value="Znf_FYVE_PHD"/>
</dbReference>
<dbReference type="InterPro" id="IPR042163">
    <property type="entry name" value="PHF12"/>
</dbReference>
<dbReference type="Gene3D" id="3.30.40.10">
    <property type="entry name" value="Zinc/RING finger domain, C3HC4 (zinc finger)"/>
    <property type="match status" value="1"/>
</dbReference>
<keyword evidence="10" id="KW-1185">Reference proteome</keyword>
<keyword evidence="5" id="KW-0539">Nucleus</keyword>
<dbReference type="SUPFAM" id="SSF57903">
    <property type="entry name" value="FYVE/PHD zinc finger"/>
    <property type="match status" value="1"/>
</dbReference>
<evidence type="ECO:0000313" key="10">
    <source>
        <dbReference type="Proteomes" id="UP001497480"/>
    </source>
</evidence>
<dbReference type="PANTHER" id="PTHR46309">
    <property type="entry name" value="PHD FINGER PROTEIN 12"/>
    <property type="match status" value="1"/>
</dbReference>
<dbReference type="GO" id="GO:0003714">
    <property type="term" value="F:transcription corepressor activity"/>
    <property type="evidence" value="ECO:0007669"/>
    <property type="project" value="InterPro"/>
</dbReference>
<accession>A0AAV1W9V0</accession>
<feature type="compositionally biased region" description="Basic residues" evidence="7">
    <location>
        <begin position="85"/>
        <end position="98"/>
    </location>
</feature>
<keyword evidence="4" id="KW-0862">Zinc</keyword>
<evidence type="ECO:0000256" key="6">
    <source>
        <dbReference type="PROSITE-ProRule" id="PRU00146"/>
    </source>
</evidence>
<comment type="subcellular location">
    <subcellularLocation>
        <location evidence="1">Nucleus</location>
    </subcellularLocation>
</comment>
<dbReference type="SMART" id="SM00249">
    <property type="entry name" value="PHD"/>
    <property type="match status" value="1"/>
</dbReference>
<evidence type="ECO:0000256" key="4">
    <source>
        <dbReference type="ARBA" id="ARBA00022833"/>
    </source>
</evidence>
<evidence type="ECO:0000313" key="9">
    <source>
        <dbReference type="EMBL" id="CAL0306139.1"/>
    </source>
</evidence>
<evidence type="ECO:0000256" key="5">
    <source>
        <dbReference type="ARBA" id="ARBA00023242"/>
    </source>
</evidence>
<dbReference type="PANTHER" id="PTHR46309:SF1">
    <property type="entry name" value="PHD FINGER PROTEIN 12"/>
    <property type="match status" value="1"/>
</dbReference>
<dbReference type="Pfam" id="PF16135">
    <property type="entry name" value="TDBD"/>
    <property type="match status" value="1"/>
</dbReference>
<name>A0AAV1W9V0_LUPLU</name>
<dbReference type="InterPro" id="IPR001965">
    <property type="entry name" value="Znf_PHD"/>
</dbReference>
<keyword evidence="2" id="KW-0479">Metal-binding</keyword>
<dbReference type="InterPro" id="IPR013083">
    <property type="entry name" value="Znf_RING/FYVE/PHD"/>
</dbReference>
<comment type="caution">
    <text evidence="9">The sequence shown here is derived from an EMBL/GenBank/DDBJ whole genome shotgun (WGS) entry which is preliminary data.</text>
</comment>
<dbReference type="Proteomes" id="UP001497480">
    <property type="component" value="Unassembled WGS sequence"/>
</dbReference>
<dbReference type="GO" id="GO:0006357">
    <property type="term" value="P:regulation of transcription by RNA polymerase II"/>
    <property type="evidence" value="ECO:0007669"/>
    <property type="project" value="TreeGrafter"/>
</dbReference>
<evidence type="ECO:0000256" key="7">
    <source>
        <dbReference type="SAM" id="MobiDB-lite"/>
    </source>
</evidence>
<feature type="domain" description="PHD-type" evidence="8">
    <location>
        <begin position="211"/>
        <end position="254"/>
    </location>
</feature>
<dbReference type="GO" id="GO:0008270">
    <property type="term" value="F:zinc ion binding"/>
    <property type="evidence" value="ECO:0007669"/>
    <property type="project" value="UniProtKB-KW"/>
</dbReference>
<keyword evidence="3 6" id="KW-0863">Zinc-finger</keyword>
<evidence type="ECO:0000256" key="1">
    <source>
        <dbReference type="ARBA" id="ARBA00004123"/>
    </source>
</evidence>
<dbReference type="EMBL" id="CAXHTB010000005">
    <property type="protein sequence ID" value="CAL0306139.1"/>
    <property type="molecule type" value="Genomic_DNA"/>
</dbReference>
<evidence type="ECO:0000256" key="2">
    <source>
        <dbReference type="ARBA" id="ARBA00022723"/>
    </source>
</evidence>
<dbReference type="AlphaFoldDB" id="A0AAV1W9V0"/>
<reference evidence="9 10" key="1">
    <citation type="submission" date="2024-03" db="EMBL/GenBank/DDBJ databases">
        <authorList>
            <person name="Martinez-Hernandez J."/>
        </authorList>
    </citation>
    <scope>NUCLEOTIDE SEQUENCE [LARGE SCALE GENOMIC DNA]</scope>
</reference>
<sequence>MRNIIRLKGDNGKKRELNQNARRVRLADLKDRNQGIDLNANDSNMGVSDSGRDIENQSGSSVGQGNPNLTPPSSDPSVVRDQKKGKPKNKRQGSRLRRNSNVEKHTVLCWMVDMGTIQPNDKVYYKDENKSVLLDGIITRGGIRCNCCHGIVTISEFETHSGSKNSDPLKNICLEGGVSLLQSMLEAWNKQDGSKLQVSNFIYVADEDMNDNTCIVCGDYGNLLRCDSCPSTFRQSCLQMNVVPPGDWHCSFCC</sequence>
<dbReference type="InterPro" id="IPR019787">
    <property type="entry name" value="Znf_PHD-finger"/>
</dbReference>
<dbReference type="PROSITE" id="PS50016">
    <property type="entry name" value="ZF_PHD_2"/>
    <property type="match status" value="1"/>
</dbReference>
<gene>
    <name evidence="9" type="ORF">LLUT_LOCUS7199</name>
</gene>
<feature type="compositionally biased region" description="Polar residues" evidence="7">
    <location>
        <begin position="56"/>
        <end position="68"/>
    </location>
</feature>
<evidence type="ECO:0000256" key="3">
    <source>
        <dbReference type="ARBA" id="ARBA00022771"/>
    </source>
</evidence>
<feature type="region of interest" description="Disordered" evidence="7">
    <location>
        <begin position="35"/>
        <end position="98"/>
    </location>
</feature>
<protein>
    <recommendedName>
        <fullName evidence="8">PHD-type domain-containing protein</fullName>
    </recommendedName>
</protein>
<organism evidence="9 10">
    <name type="scientific">Lupinus luteus</name>
    <name type="common">European yellow lupine</name>
    <dbReference type="NCBI Taxonomy" id="3873"/>
    <lineage>
        <taxon>Eukaryota</taxon>
        <taxon>Viridiplantae</taxon>
        <taxon>Streptophyta</taxon>
        <taxon>Embryophyta</taxon>
        <taxon>Tracheophyta</taxon>
        <taxon>Spermatophyta</taxon>
        <taxon>Magnoliopsida</taxon>
        <taxon>eudicotyledons</taxon>
        <taxon>Gunneridae</taxon>
        <taxon>Pentapetalae</taxon>
        <taxon>rosids</taxon>
        <taxon>fabids</taxon>
        <taxon>Fabales</taxon>
        <taxon>Fabaceae</taxon>
        <taxon>Papilionoideae</taxon>
        <taxon>50 kb inversion clade</taxon>
        <taxon>genistoids sensu lato</taxon>
        <taxon>core genistoids</taxon>
        <taxon>Genisteae</taxon>
        <taxon>Lupinus</taxon>
    </lineage>
</organism>
<dbReference type="InterPro" id="IPR032308">
    <property type="entry name" value="TDBD"/>
</dbReference>
<proteinExistence type="predicted"/>
<evidence type="ECO:0000259" key="8">
    <source>
        <dbReference type="PROSITE" id="PS50016"/>
    </source>
</evidence>
<dbReference type="GO" id="GO:0005634">
    <property type="term" value="C:nucleus"/>
    <property type="evidence" value="ECO:0007669"/>
    <property type="project" value="UniProtKB-SubCell"/>
</dbReference>